<evidence type="ECO:0000256" key="1">
    <source>
        <dbReference type="ARBA" id="ARBA00007970"/>
    </source>
</evidence>
<evidence type="ECO:0000256" key="4">
    <source>
        <dbReference type="ARBA" id="ARBA00022898"/>
    </source>
</evidence>
<dbReference type="KEGG" id="aol:S58_29380"/>
<dbReference type="Gene3D" id="3.40.640.10">
    <property type="entry name" value="Type I PLP-dependent aspartate aminotransferase-like (Major domain)"/>
    <property type="match status" value="1"/>
</dbReference>
<dbReference type="PANTHER" id="PTHR43643:SF3">
    <property type="entry name" value="HISTIDINOL-PHOSPHATE AMINOTRANSFERASE"/>
    <property type="match status" value="1"/>
</dbReference>
<dbReference type="InterPro" id="IPR050106">
    <property type="entry name" value="HistidinolP_aminotransfase"/>
</dbReference>
<organism evidence="8 9">
    <name type="scientific">Bradyrhizobium oligotrophicum S58</name>
    <dbReference type="NCBI Taxonomy" id="1245469"/>
    <lineage>
        <taxon>Bacteria</taxon>
        <taxon>Pseudomonadati</taxon>
        <taxon>Pseudomonadota</taxon>
        <taxon>Alphaproteobacteria</taxon>
        <taxon>Hyphomicrobiales</taxon>
        <taxon>Nitrobacteraceae</taxon>
        <taxon>Bradyrhizobium</taxon>
    </lineage>
</organism>
<evidence type="ECO:0000256" key="5">
    <source>
        <dbReference type="ARBA" id="ARBA00029440"/>
    </source>
</evidence>
<dbReference type="InterPro" id="IPR015421">
    <property type="entry name" value="PyrdxlP-dep_Trfase_major"/>
</dbReference>
<dbReference type="InterPro" id="IPR015422">
    <property type="entry name" value="PyrdxlP-dep_Trfase_small"/>
</dbReference>
<keyword evidence="6" id="KW-0732">Signal</keyword>
<feature type="domain" description="Aminotransferase class I/classII large" evidence="7">
    <location>
        <begin position="34"/>
        <end position="351"/>
    </location>
</feature>
<keyword evidence="4" id="KW-0663">Pyridoxal phosphate</keyword>
<proteinExistence type="inferred from homology"/>
<dbReference type="Proteomes" id="UP000011841">
    <property type="component" value="Chromosome"/>
</dbReference>
<name>M4Z6D2_9BRAD</name>
<dbReference type="GO" id="GO:0008483">
    <property type="term" value="F:transaminase activity"/>
    <property type="evidence" value="ECO:0007669"/>
    <property type="project" value="UniProtKB-KW"/>
</dbReference>
<accession>M4Z6D2</accession>
<evidence type="ECO:0000313" key="8">
    <source>
        <dbReference type="EMBL" id="BAM88939.1"/>
    </source>
</evidence>
<dbReference type="Gene3D" id="3.90.1150.10">
    <property type="entry name" value="Aspartate Aminotransferase, domain 1"/>
    <property type="match status" value="1"/>
</dbReference>
<dbReference type="PANTHER" id="PTHR43643">
    <property type="entry name" value="HISTIDINOL-PHOSPHATE AMINOTRANSFERASE 2"/>
    <property type="match status" value="1"/>
</dbReference>
<evidence type="ECO:0000256" key="6">
    <source>
        <dbReference type="SAM" id="SignalP"/>
    </source>
</evidence>
<feature type="signal peptide" evidence="6">
    <location>
        <begin position="1"/>
        <end position="26"/>
    </location>
</feature>
<comment type="similarity">
    <text evidence="1">Belongs to the class-II pyridoxal-phosphate-dependent aminotransferase family. Histidinol-phosphate aminotransferase subfamily.</text>
</comment>
<evidence type="ECO:0000259" key="7">
    <source>
        <dbReference type="Pfam" id="PF00155"/>
    </source>
</evidence>
<keyword evidence="2 8" id="KW-0032">Aminotransferase</keyword>
<protein>
    <submittedName>
        <fullName evidence="8">Aminotransferase</fullName>
    </submittedName>
</protein>
<dbReference type="InterPro" id="IPR015424">
    <property type="entry name" value="PyrdxlP-dep_Trfase"/>
</dbReference>
<dbReference type="HOGENOM" id="CLU_017584_3_3_5"/>
<dbReference type="CDD" id="cd00609">
    <property type="entry name" value="AAT_like"/>
    <property type="match status" value="1"/>
</dbReference>
<keyword evidence="3 8" id="KW-0808">Transferase</keyword>
<evidence type="ECO:0000313" key="9">
    <source>
        <dbReference type="Proteomes" id="UP000011841"/>
    </source>
</evidence>
<keyword evidence="9" id="KW-1185">Reference proteome</keyword>
<dbReference type="PATRIC" id="fig|1245469.3.peg.3004"/>
<dbReference type="GO" id="GO:0030170">
    <property type="term" value="F:pyridoxal phosphate binding"/>
    <property type="evidence" value="ECO:0007669"/>
    <property type="project" value="InterPro"/>
</dbReference>
<evidence type="ECO:0000256" key="3">
    <source>
        <dbReference type="ARBA" id="ARBA00022679"/>
    </source>
</evidence>
<comment type="pathway">
    <text evidence="5">Amino-acid biosynthesis.</text>
</comment>
<dbReference type="Pfam" id="PF00155">
    <property type="entry name" value="Aminotran_1_2"/>
    <property type="match status" value="1"/>
</dbReference>
<dbReference type="InterPro" id="IPR004839">
    <property type="entry name" value="Aminotransferase_I/II_large"/>
</dbReference>
<feature type="chain" id="PRO_5004061635" evidence="6">
    <location>
        <begin position="27"/>
        <end position="365"/>
    </location>
</feature>
<dbReference type="eggNOG" id="COG0079">
    <property type="taxonomic scope" value="Bacteria"/>
</dbReference>
<dbReference type="STRING" id="1245469.S58_29380"/>
<evidence type="ECO:0000256" key="2">
    <source>
        <dbReference type="ARBA" id="ARBA00022576"/>
    </source>
</evidence>
<dbReference type="EMBL" id="AP012603">
    <property type="protein sequence ID" value="BAM88939.1"/>
    <property type="molecule type" value="Genomic_DNA"/>
</dbReference>
<dbReference type="AlphaFoldDB" id="M4Z6D2"/>
<reference evidence="8 9" key="1">
    <citation type="journal article" date="2013" name="Appl. Environ. Microbiol.">
        <title>Genome analysis suggests that the soil oligotrophic bacterium Agromonas oligotrophica (Bradyrhizobium oligotrophicum) is a nitrogen-fixing symbiont of Aeschynomene indica.</title>
        <authorList>
            <person name="Okubo T."/>
            <person name="Fukushima S."/>
            <person name="Itakura M."/>
            <person name="Oshima K."/>
            <person name="Longtonglang A."/>
            <person name="Teaumroong N."/>
            <person name="Mitsui H."/>
            <person name="Hattori M."/>
            <person name="Hattori R."/>
            <person name="Hattori T."/>
            <person name="Minamisawa K."/>
        </authorList>
    </citation>
    <scope>NUCLEOTIDE SEQUENCE [LARGE SCALE GENOMIC DNA]</scope>
    <source>
        <strain evidence="8 9">S58</strain>
    </source>
</reference>
<gene>
    <name evidence="8" type="ORF">S58_29380</name>
</gene>
<sequence length="365" mass="38562">MPLLHRRAWLLLAGAATLSPPTPVMSDSPPHPPIRLALNENPFGPSPLAVAAIEADLAGLARYTGGEVDELTAAIAARENVAADQIVLGENLNVLGLHLAAQGGPGGTFVYSEPGYTALVDAVAPAGGTVVGVPLNDRLENDLPAIAAAVGERTRAVYLVNPHNPSGTVSDTALFIEAVRGLSARALVIVDEAYLEFMPDYQARTVAPLVRDGGNVAVFRTFSKIYGLASLAIGYTLAPKPLAAALKQMGIGAFFGLNRLSLVAASASLRDRDYVDAVRTKVAAEREAWHALLRQHKRRFSASQANFVFFDCGRPHPDAAAALAARGIIIGRVQPHFDTWLRISIGLPHENAIARQAVAELLPPP</sequence>
<dbReference type="SUPFAM" id="SSF53383">
    <property type="entry name" value="PLP-dependent transferases"/>
    <property type="match status" value="1"/>
</dbReference>